<dbReference type="Proteomes" id="UP000325780">
    <property type="component" value="Unassembled WGS sequence"/>
</dbReference>
<evidence type="ECO:0000313" key="1">
    <source>
        <dbReference type="EMBL" id="KAE8149015.1"/>
    </source>
</evidence>
<organism evidence="1 2">
    <name type="scientific">Aspergillus avenaceus</name>
    <dbReference type="NCBI Taxonomy" id="36643"/>
    <lineage>
        <taxon>Eukaryota</taxon>
        <taxon>Fungi</taxon>
        <taxon>Dikarya</taxon>
        <taxon>Ascomycota</taxon>
        <taxon>Pezizomycotina</taxon>
        <taxon>Eurotiomycetes</taxon>
        <taxon>Eurotiomycetidae</taxon>
        <taxon>Eurotiales</taxon>
        <taxon>Aspergillaceae</taxon>
        <taxon>Aspergillus</taxon>
        <taxon>Aspergillus subgen. Circumdati</taxon>
    </lineage>
</organism>
<protein>
    <submittedName>
        <fullName evidence="1">Uncharacterized protein</fullName>
    </submittedName>
</protein>
<gene>
    <name evidence="1" type="ORF">BDV25DRAFT_157128</name>
</gene>
<dbReference type="AlphaFoldDB" id="A0A5N6TRQ7"/>
<accession>A0A5N6TRQ7</accession>
<sequence>MSCTCMPVCLLAQDGSFGRALAHFLHSSEEATACEVAWSVTMSLCITPLTQAKFSTQCHSTAEWAIGRRR</sequence>
<evidence type="ECO:0000313" key="2">
    <source>
        <dbReference type="Proteomes" id="UP000325780"/>
    </source>
</evidence>
<dbReference type="EMBL" id="ML742138">
    <property type="protein sequence ID" value="KAE8149015.1"/>
    <property type="molecule type" value="Genomic_DNA"/>
</dbReference>
<proteinExistence type="predicted"/>
<reference evidence="1 2" key="1">
    <citation type="submission" date="2019-04" db="EMBL/GenBank/DDBJ databases">
        <title>Friends and foes A comparative genomics study of 23 Aspergillus species from section Flavi.</title>
        <authorList>
            <consortium name="DOE Joint Genome Institute"/>
            <person name="Kjaerbolling I."/>
            <person name="Vesth T."/>
            <person name="Frisvad J.C."/>
            <person name="Nybo J.L."/>
            <person name="Theobald S."/>
            <person name="Kildgaard S."/>
            <person name="Isbrandt T."/>
            <person name="Kuo A."/>
            <person name="Sato A."/>
            <person name="Lyhne E.K."/>
            <person name="Kogle M.E."/>
            <person name="Wiebenga A."/>
            <person name="Kun R.S."/>
            <person name="Lubbers R.J."/>
            <person name="Makela M.R."/>
            <person name="Barry K."/>
            <person name="Chovatia M."/>
            <person name="Clum A."/>
            <person name="Daum C."/>
            <person name="Haridas S."/>
            <person name="He G."/>
            <person name="LaButti K."/>
            <person name="Lipzen A."/>
            <person name="Mondo S."/>
            <person name="Riley R."/>
            <person name="Salamov A."/>
            <person name="Simmons B.A."/>
            <person name="Magnuson J.K."/>
            <person name="Henrissat B."/>
            <person name="Mortensen U.H."/>
            <person name="Larsen T.O."/>
            <person name="Devries R.P."/>
            <person name="Grigoriev I.V."/>
            <person name="Machida M."/>
            <person name="Baker S.E."/>
            <person name="Andersen M.R."/>
        </authorList>
    </citation>
    <scope>NUCLEOTIDE SEQUENCE [LARGE SCALE GENOMIC DNA]</scope>
    <source>
        <strain evidence="1 2">IBT 18842</strain>
    </source>
</reference>
<keyword evidence="2" id="KW-1185">Reference proteome</keyword>
<name>A0A5N6TRQ7_ASPAV</name>